<dbReference type="InterPro" id="IPR006015">
    <property type="entry name" value="Universal_stress_UspA"/>
</dbReference>
<organism evidence="3 4">
    <name type="scientific">Stieleria bergensis</name>
    <dbReference type="NCBI Taxonomy" id="2528025"/>
    <lineage>
        <taxon>Bacteria</taxon>
        <taxon>Pseudomonadati</taxon>
        <taxon>Planctomycetota</taxon>
        <taxon>Planctomycetia</taxon>
        <taxon>Pirellulales</taxon>
        <taxon>Pirellulaceae</taxon>
        <taxon>Stieleria</taxon>
    </lineage>
</organism>
<dbReference type="InterPro" id="IPR014729">
    <property type="entry name" value="Rossmann-like_a/b/a_fold"/>
</dbReference>
<accession>A0A517SZ20</accession>
<dbReference type="AlphaFoldDB" id="A0A517SZ20"/>
<dbReference type="Gene3D" id="3.40.50.620">
    <property type="entry name" value="HUPs"/>
    <property type="match status" value="2"/>
</dbReference>
<dbReference type="OrthoDB" id="6368426at2"/>
<dbReference type="CDD" id="cd00293">
    <property type="entry name" value="USP-like"/>
    <property type="match status" value="2"/>
</dbReference>
<dbReference type="Proteomes" id="UP000315003">
    <property type="component" value="Chromosome"/>
</dbReference>
<protein>
    <submittedName>
        <fullName evidence="3">Universal stress protein</fullName>
    </submittedName>
</protein>
<evidence type="ECO:0000313" key="3">
    <source>
        <dbReference type="EMBL" id="QDT61388.1"/>
    </source>
</evidence>
<reference evidence="3 4" key="1">
    <citation type="submission" date="2019-02" db="EMBL/GenBank/DDBJ databases">
        <title>Deep-cultivation of Planctomycetes and their phenomic and genomic characterization uncovers novel biology.</title>
        <authorList>
            <person name="Wiegand S."/>
            <person name="Jogler M."/>
            <person name="Boedeker C."/>
            <person name="Pinto D."/>
            <person name="Vollmers J."/>
            <person name="Rivas-Marin E."/>
            <person name="Kohn T."/>
            <person name="Peeters S.H."/>
            <person name="Heuer A."/>
            <person name="Rast P."/>
            <person name="Oberbeckmann S."/>
            <person name="Bunk B."/>
            <person name="Jeske O."/>
            <person name="Meyerdierks A."/>
            <person name="Storesund J.E."/>
            <person name="Kallscheuer N."/>
            <person name="Luecker S."/>
            <person name="Lage O.M."/>
            <person name="Pohl T."/>
            <person name="Merkel B.J."/>
            <person name="Hornburger P."/>
            <person name="Mueller R.-W."/>
            <person name="Bruemmer F."/>
            <person name="Labrenz M."/>
            <person name="Spormann A.M."/>
            <person name="Op den Camp H."/>
            <person name="Overmann J."/>
            <person name="Amann R."/>
            <person name="Jetten M.S.M."/>
            <person name="Mascher T."/>
            <person name="Medema M.H."/>
            <person name="Devos D.P."/>
            <person name="Kaster A.-K."/>
            <person name="Ovreas L."/>
            <person name="Rohde M."/>
            <person name="Galperin M.Y."/>
            <person name="Jogler C."/>
        </authorList>
    </citation>
    <scope>NUCLEOTIDE SEQUENCE [LARGE SCALE GENOMIC DNA]</scope>
    <source>
        <strain evidence="3 4">SV_7m_r</strain>
    </source>
</reference>
<dbReference type="Pfam" id="PF00582">
    <property type="entry name" value="Usp"/>
    <property type="match status" value="2"/>
</dbReference>
<evidence type="ECO:0000259" key="2">
    <source>
        <dbReference type="Pfam" id="PF00582"/>
    </source>
</evidence>
<gene>
    <name evidence="3" type="ORF">SV7mr_39230</name>
</gene>
<evidence type="ECO:0000313" key="4">
    <source>
        <dbReference type="Proteomes" id="UP000315003"/>
    </source>
</evidence>
<name>A0A517SZ20_9BACT</name>
<feature type="domain" description="UspA" evidence="2">
    <location>
        <begin position="153"/>
        <end position="280"/>
    </location>
</feature>
<sequence>MKKIMLATDGSEPSLQAARFLAHLPHDETIELTIVSALFVPGTHKTYLVGDWIETCLARERESADQAYAEIAALFEGADVNLRHVVREGSPAETIVAIAKGEQPELIVLGATGHSSVARMLLGSTSDYVATHAPCSVLVARPTDALTQRKQLRVAIGYEESGPAEAAMEEFAEFDWTGQTDVRVVSVTYEPGFYDVPYEGPSKDFVEEAAGRLHQVAPNATGHLVHFDHIGEGLVHYLEGNDVDLVVVGETPRSRLSRVLMGSMTRYVLRHAPCSVWITRNRMIQGVKKSTQKTETATT</sequence>
<dbReference type="PRINTS" id="PR01438">
    <property type="entry name" value="UNVRSLSTRESS"/>
</dbReference>
<dbReference type="SUPFAM" id="SSF52402">
    <property type="entry name" value="Adenine nucleotide alpha hydrolases-like"/>
    <property type="match status" value="2"/>
</dbReference>
<dbReference type="PANTHER" id="PTHR43010:SF1">
    <property type="entry name" value="USPA DOMAIN-CONTAINING PROTEIN"/>
    <property type="match status" value="1"/>
</dbReference>
<dbReference type="InterPro" id="IPR051688">
    <property type="entry name" value="USP_A"/>
</dbReference>
<feature type="domain" description="UspA" evidence="2">
    <location>
        <begin position="1"/>
        <end position="141"/>
    </location>
</feature>
<evidence type="ECO:0000256" key="1">
    <source>
        <dbReference type="ARBA" id="ARBA00008791"/>
    </source>
</evidence>
<comment type="similarity">
    <text evidence="1">Belongs to the universal stress protein A family.</text>
</comment>
<keyword evidence="4" id="KW-1185">Reference proteome</keyword>
<proteinExistence type="inferred from homology"/>
<dbReference type="EMBL" id="CP036272">
    <property type="protein sequence ID" value="QDT61388.1"/>
    <property type="molecule type" value="Genomic_DNA"/>
</dbReference>
<dbReference type="InterPro" id="IPR006016">
    <property type="entry name" value="UspA"/>
</dbReference>
<dbReference type="RefSeq" id="WP_145275430.1">
    <property type="nucleotide sequence ID" value="NZ_CP036272.1"/>
</dbReference>
<dbReference type="PANTHER" id="PTHR43010">
    <property type="entry name" value="UNIVERSAL STRESS PROTEIN SLR1230"/>
    <property type="match status" value="1"/>
</dbReference>